<protein>
    <recommendedName>
        <fullName evidence="4">Secreted protein</fullName>
    </recommendedName>
</protein>
<keyword evidence="1" id="KW-0732">Signal</keyword>
<evidence type="ECO:0000256" key="1">
    <source>
        <dbReference type="SAM" id="SignalP"/>
    </source>
</evidence>
<feature type="signal peptide" evidence="1">
    <location>
        <begin position="1"/>
        <end position="17"/>
    </location>
</feature>
<organism evidence="2 3">
    <name type="scientific">Batrachochytrium salamandrivorans</name>
    <dbReference type="NCBI Taxonomy" id="1357716"/>
    <lineage>
        <taxon>Eukaryota</taxon>
        <taxon>Fungi</taxon>
        <taxon>Fungi incertae sedis</taxon>
        <taxon>Chytridiomycota</taxon>
        <taxon>Chytridiomycota incertae sedis</taxon>
        <taxon>Chytridiomycetes</taxon>
        <taxon>Rhizophydiales</taxon>
        <taxon>Rhizophydiales incertae sedis</taxon>
        <taxon>Batrachochytrium</taxon>
    </lineage>
</organism>
<dbReference type="EMBL" id="JAFCIX010000242">
    <property type="protein sequence ID" value="KAH6596298.1"/>
    <property type="molecule type" value="Genomic_DNA"/>
</dbReference>
<evidence type="ECO:0000313" key="3">
    <source>
        <dbReference type="Proteomes" id="UP001648503"/>
    </source>
</evidence>
<dbReference type="Proteomes" id="UP001648503">
    <property type="component" value="Unassembled WGS sequence"/>
</dbReference>
<accession>A0ABQ8FGG6</accession>
<keyword evidence="3" id="KW-1185">Reference proteome</keyword>
<evidence type="ECO:0008006" key="4">
    <source>
        <dbReference type="Google" id="ProtNLM"/>
    </source>
</evidence>
<name>A0ABQ8FGG6_9FUNG</name>
<feature type="chain" id="PRO_5045948223" description="Secreted protein" evidence="1">
    <location>
        <begin position="18"/>
        <end position="113"/>
    </location>
</feature>
<proteinExistence type="predicted"/>
<sequence length="113" mass="12398">MEKVVWHLLLKLQLTTAVISALARRSQVQVWRAEKELGATPSLSSSPYNTYGPKHSKPSLAAFEPVTLRFQNSSHHRRSTSLFEGGPVGSAILCIHSTPTAAGYGQHQRQSFA</sequence>
<reference evidence="2 3" key="1">
    <citation type="submission" date="2021-02" db="EMBL/GenBank/DDBJ databases">
        <title>Variation within the Batrachochytrium salamandrivorans European outbreak.</title>
        <authorList>
            <person name="Kelly M."/>
            <person name="Pasmans F."/>
            <person name="Shea T.P."/>
            <person name="Munoz J.F."/>
            <person name="Carranza S."/>
            <person name="Cuomo C.A."/>
            <person name="Martel A."/>
        </authorList>
    </citation>
    <scope>NUCLEOTIDE SEQUENCE [LARGE SCALE GENOMIC DNA]</scope>
    <source>
        <strain evidence="2 3">AMFP18/2</strain>
    </source>
</reference>
<comment type="caution">
    <text evidence="2">The sequence shown here is derived from an EMBL/GenBank/DDBJ whole genome shotgun (WGS) entry which is preliminary data.</text>
</comment>
<gene>
    <name evidence="2" type="ORF">BASA50_005342</name>
</gene>
<evidence type="ECO:0000313" key="2">
    <source>
        <dbReference type="EMBL" id="KAH6596298.1"/>
    </source>
</evidence>